<keyword evidence="1" id="KW-0812">Transmembrane</keyword>
<accession>A0A167C786</accession>
<dbReference type="KEGG" id="pcx:LPB68_04570"/>
<proteinExistence type="predicted"/>
<sequence length="297" mass="34010">MDYNLDENLKQAYKRLDLPEDISKEELNKRFDLLLKRQRSIGTDGTTYDDEFQAYKLILDALDQQEIQAEEDQRLAKWGRLSGIARKFENFLLLYKIHTIITIVVLIVLVVGGNALYKNWQEQKYLASLPPVDASIMFLGNYESQDTGKMDDLNEMIVTHYPEWKRVETSIVYLPSTDGTANTMDMSYLQRALAVLASDRPDIIFMDEGAMDWINQQDALQSLESIVSAKDLSEDDLRLIRSKNENGQQEIVGLDISDTSFASDLPINYAAPTFIAGILTSNEKRDEAMEFFEHIIE</sequence>
<keyword evidence="1" id="KW-1133">Transmembrane helix</keyword>
<dbReference type="EMBL" id="LSFN01000032">
    <property type="protein sequence ID" value="OAB72868.1"/>
    <property type="molecule type" value="Genomic_DNA"/>
</dbReference>
<evidence type="ECO:0000313" key="2">
    <source>
        <dbReference type="EMBL" id="OAB72868.1"/>
    </source>
</evidence>
<evidence type="ECO:0000256" key="1">
    <source>
        <dbReference type="SAM" id="Phobius"/>
    </source>
</evidence>
<keyword evidence="3" id="KW-1185">Reference proteome</keyword>
<reference evidence="2 3" key="1">
    <citation type="submission" date="2016-02" db="EMBL/GenBank/DDBJ databases">
        <title>Paenibacillus sp. LPB0068, isolated from Crassostrea gigas.</title>
        <authorList>
            <person name="Shin S.-K."/>
            <person name="Yi H."/>
        </authorList>
    </citation>
    <scope>NUCLEOTIDE SEQUENCE [LARGE SCALE GENOMIC DNA]</scope>
    <source>
        <strain evidence="2 3">LPB0068</strain>
    </source>
</reference>
<gene>
    <name evidence="2" type="ORF">PNBC_15680</name>
</gene>
<comment type="caution">
    <text evidence="2">The sequence shown here is derived from an EMBL/GenBank/DDBJ whole genome shotgun (WGS) entry which is preliminary data.</text>
</comment>
<keyword evidence="1" id="KW-0472">Membrane</keyword>
<dbReference type="Proteomes" id="UP000077134">
    <property type="component" value="Unassembled WGS sequence"/>
</dbReference>
<organism evidence="2 3">
    <name type="scientific">Paenibacillus crassostreae</name>
    <dbReference type="NCBI Taxonomy" id="1763538"/>
    <lineage>
        <taxon>Bacteria</taxon>
        <taxon>Bacillati</taxon>
        <taxon>Bacillota</taxon>
        <taxon>Bacilli</taxon>
        <taxon>Bacillales</taxon>
        <taxon>Paenibacillaceae</taxon>
        <taxon>Paenibacillus</taxon>
    </lineage>
</organism>
<feature type="transmembrane region" description="Helical" evidence="1">
    <location>
        <begin position="97"/>
        <end position="117"/>
    </location>
</feature>
<dbReference type="OrthoDB" id="1738492at2"/>
<protein>
    <submittedName>
        <fullName evidence="2">Uncharacterized protein</fullName>
    </submittedName>
</protein>
<name>A0A167C786_9BACL</name>
<dbReference type="RefSeq" id="WP_068659766.1">
    <property type="nucleotide sequence ID" value="NZ_CP017770.1"/>
</dbReference>
<dbReference type="AlphaFoldDB" id="A0A167C786"/>
<evidence type="ECO:0000313" key="3">
    <source>
        <dbReference type="Proteomes" id="UP000077134"/>
    </source>
</evidence>